<dbReference type="InterPro" id="IPR006129">
    <property type="entry name" value="AdhesinB"/>
</dbReference>
<reference evidence="7 8" key="1">
    <citation type="submission" date="2020-08" db="EMBL/GenBank/DDBJ databases">
        <title>Sequencing the genomes of 1000 actinobacteria strains.</title>
        <authorList>
            <person name="Klenk H.-P."/>
        </authorList>
    </citation>
    <scope>NUCLEOTIDE SEQUENCE [LARGE SCALE GENOMIC DNA]</scope>
    <source>
        <strain evidence="7 8">DSM 102030</strain>
    </source>
</reference>
<dbReference type="Gene3D" id="3.40.50.1980">
    <property type="entry name" value="Nitrogenase molybdenum iron protein domain"/>
    <property type="match status" value="2"/>
</dbReference>
<evidence type="ECO:0000256" key="2">
    <source>
        <dbReference type="ARBA" id="ARBA00022448"/>
    </source>
</evidence>
<comment type="caution">
    <text evidence="7">The sequence shown here is derived from an EMBL/GenBank/DDBJ whole genome shotgun (WGS) entry which is preliminary data.</text>
</comment>
<dbReference type="GO" id="GO:0046872">
    <property type="term" value="F:metal ion binding"/>
    <property type="evidence" value="ECO:0007669"/>
    <property type="project" value="UniProtKB-KW"/>
</dbReference>
<dbReference type="GO" id="GO:0030313">
    <property type="term" value="C:cell envelope"/>
    <property type="evidence" value="ECO:0007669"/>
    <property type="project" value="UniProtKB-SubCell"/>
</dbReference>
<dbReference type="InterPro" id="IPR006127">
    <property type="entry name" value="ZnuA-like"/>
</dbReference>
<evidence type="ECO:0000256" key="6">
    <source>
        <dbReference type="SAM" id="SignalP"/>
    </source>
</evidence>
<dbReference type="GO" id="GO:0007155">
    <property type="term" value="P:cell adhesion"/>
    <property type="evidence" value="ECO:0007669"/>
    <property type="project" value="InterPro"/>
</dbReference>
<evidence type="ECO:0000256" key="3">
    <source>
        <dbReference type="ARBA" id="ARBA00022723"/>
    </source>
</evidence>
<evidence type="ECO:0000313" key="8">
    <source>
        <dbReference type="Proteomes" id="UP000523007"/>
    </source>
</evidence>
<dbReference type="SUPFAM" id="SSF53807">
    <property type="entry name" value="Helical backbone' metal receptor"/>
    <property type="match status" value="1"/>
</dbReference>
<dbReference type="RefSeq" id="WP_221446355.1">
    <property type="nucleotide sequence ID" value="NZ_JACHJT010000002.1"/>
</dbReference>
<keyword evidence="2 5" id="KW-0813">Transport</keyword>
<accession>A0A7W7RMV7</accession>
<keyword evidence="3" id="KW-0479">Metal-binding</keyword>
<dbReference type="EMBL" id="JACHJT010000002">
    <property type="protein sequence ID" value="MBB4934881.1"/>
    <property type="molecule type" value="Genomic_DNA"/>
</dbReference>
<evidence type="ECO:0000256" key="5">
    <source>
        <dbReference type="RuleBase" id="RU003512"/>
    </source>
</evidence>
<feature type="signal peptide" evidence="6">
    <location>
        <begin position="1"/>
        <end position="23"/>
    </location>
</feature>
<dbReference type="Proteomes" id="UP000523007">
    <property type="component" value="Unassembled WGS sequence"/>
</dbReference>
<proteinExistence type="inferred from homology"/>
<sequence>MARWRAFVLVIALAGTSCGGSGAGGDTAEPAVATTVAPITDITERIAGDDAEVTGIVPPGVDSHTFEPGPSVVRDVAGARLFIANGLHLEESSLEIAEANLPDDGEIVTLADQVVTEDEWVYDFTFPEEAGVPNPHLWTSPPMAAEYARIIAGELERVDPGNAEGYQERYDAYSDLLAELDAAIEEAVRTVPEDNRKLVTYHDSFPYFAPHYGFEVVGAVQPADFSEPSVSEVAELIDQIEREEVPAVFGSEVFPSDVLEQIAEESGARYVDELRDDELPGEPGDPEHSYVGMMLANSRAIVDALGGDPAALDAVDPA</sequence>
<dbReference type="PANTHER" id="PTHR42953">
    <property type="entry name" value="HIGH-AFFINITY ZINC UPTAKE SYSTEM PROTEIN ZNUA-RELATED"/>
    <property type="match status" value="1"/>
</dbReference>
<gene>
    <name evidence="7" type="ORF">F4561_005775</name>
</gene>
<evidence type="ECO:0000256" key="4">
    <source>
        <dbReference type="ARBA" id="ARBA00022729"/>
    </source>
</evidence>
<keyword evidence="8" id="KW-1185">Reference proteome</keyword>
<dbReference type="AlphaFoldDB" id="A0A7W7RMV7"/>
<organism evidence="7 8">
    <name type="scientific">Lipingzhangella halophila</name>
    <dbReference type="NCBI Taxonomy" id="1783352"/>
    <lineage>
        <taxon>Bacteria</taxon>
        <taxon>Bacillati</taxon>
        <taxon>Actinomycetota</taxon>
        <taxon>Actinomycetes</taxon>
        <taxon>Streptosporangiales</taxon>
        <taxon>Nocardiopsidaceae</taxon>
        <taxon>Lipingzhangella</taxon>
    </lineage>
</organism>
<dbReference type="GO" id="GO:0030001">
    <property type="term" value="P:metal ion transport"/>
    <property type="evidence" value="ECO:0007669"/>
    <property type="project" value="InterPro"/>
</dbReference>
<dbReference type="InterPro" id="IPR006128">
    <property type="entry name" value="Lipoprotein_PsaA-like"/>
</dbReference>
<comment type="subcellular location">
    <subcellularLocation>
        <location evidence="1">Cell envelope</location>
    </subcellularLocation>
</comment>
<dbReference type="PROSITE" id="PS51257">
    <property type="entry name" value="PROKAR_LIPOPROTEIN"/>
    <property type="match status" value="1"/>
</dbReference>
<evidence type="ECO:0000313" key="7">
    <source>
        <dbReference type="EMBL" id="MBB4934881.1"/>
    </source>
</evidence>
<evidence type="ECO:0000256" key="1">
    <source>
        <dbReference type="ARBA" id="ARBA00004196"/>
    </source>
</evidence>
<name>A0A7W7RMV7_9ACTN</name>
<dbReference type="Pfam" id="PF01297">
    <property type="entry name" value="ZnuA"/>
    <property type="match status" value="1"/>
</dbReference>
<protein>
    <submittedName>
        <fullName evidence="7">ABC-type Zn uptake system ZnuABC Zn-binding protein ZnuA</fullName>
    </submittedName>
</protein>
<dbReference type="InterPro" id="IPR050492">
    <property type="entry name" value="Bact_metal-bind_prot9"/>
</dbReference>
<dbReference type="PANTHER" id="PTHR42953:SF1">
    <property type="entry name" value="METAL-BINDING PROTEIN HI_0362-RELATED"/>
    <property type="match status" value="1"/>
</dbReference>
<comment type="similarity">
    <text evidence="5">Belongs to the bacterial solute-binding protein 9 family.</text>
</comment>
<dbReference type="PRINTS" id="PR00691">
    <property type="entry name" value="ADHESINB"/>
</dbReference>
<dbReference type="PRINTS" id="PR00690">
    <property type="entry name" value="ADHESNFAMILY"/>
</dbReference>
<keyword evidence="4 6" id="KW-0732">Signal</keyword>
<feature type="chain" id="PRO_5031563728" evidence="6">
    <location>
        <begin position="24"/>
        <end position="318"/>
    </location>
</feature>